<keyword evidence="4" id="KW-0689">Ribosomal protein</keyword>
<dbReference type="PANTHER" id="PTHR21035:SF2">
    <property type="entry name" value="SMALL RIBOSOMAL SUBUNIT PROTEIN MS26"/>
    <property type="match status" value="1"/>
</dbReference>
<evidence type="ECO:0000313" key="9">
    <source>
        <dbReference type="EMBL" id="VDM19475.1"/>
    </source>
</evidence>
<keyword evidence="3" id="KW-0809">Transit peptide</keyword>
<dbReference type="AlphaFoldDB" id="A0A3P7GD54"/>
<evidence type="ECO:0000313" key="10">
    <source>
        <dbReference type="Proteomes" id="UP000274429"/>
    </source>
</evidence>
<dbReference type="GO" id="GO:0005763">
    <property type="term" value="C:mitochondrial small ribosomal subunit"/>
    <property type="evidence" value="ECO:0007669"/>
    <property type="project" value="InterPro"/>
</dbReference>
<evidence type="ECO:0000256" key="5">
    <source>
        <dbReference type="ARBA" id="ARBA00023128"/>
    </source>
</evidence>
<evidence type="ECO:0000256" key="3">
    <source>
        <dbReference type="ARBA" id="ARBA00022946"/>
    </source>
</evidence>
<evidence type="ECO:0000256" key="8">
    <source>
        <dbReference type="ARBA" id="ARBA00035344"/>
    </source>
</evidence>
<proteinExistence type="inferred from homology"/>
<keyword evidence="5" id="KW-0496">Mitochondrion</keyword>
<reference evidence="9 10" key="1">
    <citation type="submission" date="2018-11" db="EMBL/GenBank/DDBJ databases">
        <authorList>
            <consortium name="Pathogen Informatics"/>
        </authorList>
    </citation>
    <scope>NUCLEOTIDE SEQUENCE [LARGE SCALE GENOMIC DNA]</scope>
</reference>
<comment type="similarity">
    <text evidence="2">Belongs to the mitochondrion-specific ribosomal protein mS26 family.</text>
</comment>
<comment type="subcellular location">
    <subcellularLocation>
        <location evidence="1">Mitochondrion</location>
    </subcellularLocation>
</comment>
<name>A0A3P7GD54_HYDTA</name>
<dbReference type="InterPro" id="IPR026140">
    <property type="entry name" value="Ribosomal_mS26"/>
</dbReference>
<evidence type="ECO:0000256" key="7">
    <source>
        <dbReference type="ARBA" id="ARBA00035138"/>
    </source>
</evidence>
<organism evidence="9 10">
    <name type="scientific">Hydatigena taeniaeformis</name>
    <name type="common">Feline tapeworm</name>
    <name type="synonym">Taenia taeniaeformis</name>
    <dbReference type="NCBI Taxonomy" id="6205"/>
    <lineage>
        <taxon>Eukaryota</taxon>
        <taxon>Metazoa</taxon>
        <taxon>Spiralia</taxon>
        <taxon>Lophotrochozoa</taxon>
        <taxon>Platyhelminthes</taxon>
        <taxon>Cestoda</taxon>
        <taxon>Eucestoda</taxon>
        <taxon>Cyclophyllidea</taxon>
        <taxon>Taeniidae</taxon>
        <taxon>Hydatigera</taxon>
    </lineage>
</organism>
<keyword evidence="10" id="KW-1185">Reference proteome</keyword>
<protein>
    <recommendedName>
        <fullName evidence="7">Small ribosomal subunit protein mS26</fullName>
    </recommendedName>
    <alternativeName>
        <fullName evidence="8">28S ribosomal protein S26, mitochondrial</fullName>
    </alternativeName>
</protein>
<evidence type="ECO:0000256" key="2">
    <source>
        <dbReference type="ARBA" id="ARBA00009672"/>
    </source>
</evidence>
<sequence>MVPDMASARLALLKREGRPIFRRNPRIFPPAKSKLLRVREPRVRDPVETELLNKWWSDYRRQMAAIVDALRYCFESKGDRDSDPYRVNEKVFDEELIAINERWNAQTKLAREHYYFEDFNRKIAKLLEKREKYDAEAVKRMEALRAKTLSMEGQCKGIVTRENIDERLEEIMSSPIVQFNYAVSERGTIVHPKSSGDPPL</sequence>
<dbReference type="Proteomes" id="UP000274429">
    <property type="component" value="Unassembled WGS sequence"/>
</dbReference>
<evidence type="ECO:0000256" key="6">
    <source>
        <dbReference type="ARBA" id="ARBA00023274"/>
    </source>
</evidence>
<evidence type="ECO:0000256" key="4">
    <source>
        <dbReference type="ARBA" id="ARBA00022980"/>
    </source>
</evidence>
<accession>A0A3P7GD54</accession>
<dbReference type="OrthoDB" id="5988811at2759"/>
<dbReference type="EMBL" id="UYWX01000918">
    <property type="protein sequence ID" value="VDM19475.1"/>
    <property type="molecule type" value="Genomic_DNA"/>
</dbReference>
<dbReference type="Pfam" id="PF14943">
    <property type="entry name" value="MRP-S26"/>
    <property type="match status" value="1"/>
</dbReference>
<dbReference type="PANTHER" id="PTHR21035">
    <property type="entry name" value="28S RIBOSOMAL PROTEIN S26, MITOCHONDRIAL"/>
    <property type="match status" value="1"/>
</dbReference>
<keyword evidence="6" id="KW-0687">Ribonucleoprotein</keyword>
<evidence type="ECO:0000256" key="1">
    <source>
        <dbReference type="ARBA" id="ARBA00004173"/>
    </source>
</evidence>
<gene>
    <name evidence="9" type="ORF">TTAC_LOCUS2276</name>
</gene>